<feature type="domain" description="Acyl-CoA oxidase/dehydrogenase middle" evidence="9">
    <location>
        <begin position="125"/>
        <end position="210"/>
    </location>
</feature>
<evidence type="ECO:0000256" key="2">
    <source>
        <dbReference type="ARBA" id="ARBA00009347"/>
    </source>
</evidence>
<proteinExistence type="inferred from homology"/>
<evidence type="ECO:0000313" key="11">
    <source>
        <dbReference type="EMBL" id="OJZ76178.1"/>
    </source>
</evidence>
<dbReference type="InterPro" id="IPR052161">
    <property type="entry name" value="Mycobact_Acyl-CoA_DH"/>
</dbReference>
<evidence type="ECO:0000256" key="7">
    <source>
        <dbReference type="RuleBase" id="RU362125"/>
    </source>
</evidence>
<dbReference type="Pfam" id="PF02771">
    <property type="entry name" value="Acyl-CoA_dh_N"/>
    <property type="match status" value="1"/>
</dbReference>
<evidence type="ECO:0000256" key="5">
    <source>
        <dbReference type="ARBA" id="ARBA00023002"/>
    </source>
</evidence>
<dbReference type="InterPro" id="IPR006091">
    <property type="entry name" value="Acyl-CoA_Oxase/DH_mid-dom"/>
</dbReference>
<dbReference type="InterPro" id="IPR046373">
    <property type="entry name" value="Acyl-CoA_Oxase/DH_mid-dom_sf"/>
</dbReference>
<comment type="cofactor">
    <cofactor evidence="1 7">
        <name>FAD</name>
        <dbReference type="ChEBI" id="CHEBI:57692"/>
    </cofactor>
</comment>
<sequence length="400" mass="43039">MNFETLDLDDDTLTFWREARAFFDEHVTPAVLEDERLHGGGFNEGLHLAMGARGWVATQWPTSEGGAGLDAVRARIVATEWARSGAPYILASTTLLPPIAIRMFGSPDIQAEVLPRVADGTVRICLGYTEPDCGSDLAAVRTRAERDGDEWVINGQKMFTTGAQFSQYCFLLTRTDPSAPMHKGLTVFLLPLDTAGVEIRPIGTLGGERTNFVYLQDVRVNDRWRLGEVNAGWTVVAAPLSQEHGISADGSDPTIGGPYLAECEKLIAEFVRWAAMQPGPAGKSLLDDAAVAERVGEALVKVEMTRSASGPPARILSSDLLVQTASELIDLIGPTALLARGSRGSAGDGAFEAGFRFAPGTGIYGGSTDVARNVIAERFLGLPRSTPRRNKNERNDSPVR</sequence>
<dbReference type="RefSeq" id="WP_073870544.1">
    <property type="nucleotide sequence ID" value="NZ_MPNT01000001.1"/>
</dbReference>
<dbReference type="Pfam" id="PF02770">
    <property type="entry name" value="Acyl-CoA_dh_M"/>
    <property type="match status" value="1"/>
</dbReference>
<dbReference type="InterPro" id="IPR009100">
    <property type="entry name" value="AcylCoA_DH/oxidase_NM_dom_sf"/>
</dbReference>
<evidence type="ECO:0000256" key="4">
    <source>
        <dbReference type="ARBA" id="ARBA00022827"/>
    </source>
</evidence>
<organism evidence="11 12">
    <name type="scientific">Mycobacterium paraffinicum</name>
    <dbReference type="NCBI Taxonomy" id="53378"/>
    <lineage>
        <taxon>Bacteria</taxon>
        <taxon>Bacillati</taxon>
        <taxon>Actinomycetota</taxon>
        <taxon>Actinomycetes</taxon>
        <taxon>Mycobacteriales</taxon>
        <taxon>Mycobacteriaceae</taxon>
        <taxon>Mycobacterium</taxon>
    </lineage>
</organism>
<protein>
    <recommendedName>
        <fullName evidence="13">Acyl-CoA dehydrogenase</fullName>
    </recommendedName>
</protein>
<dbReference type="InterPro" id="IPR013786">
    <property type="entry name" value="AcylCoA_DH/ox_N"/>
</dbReference>
<comment type="catalytic activity">
    <reaction evidence="6">
        <text>a 2,3-saturated acyl-CoA + A = a 2,3-dehydroacyl-CoA + AH2</text>
        <dbReference type="Rhea" id="RHEA:48608"/>
        <dbReference type="ChEBI" id="CHEBI:13193"/>
        <dbReference type="ChEBI" id="CHEBI:17499"/>
        <dbReference type="ChEBI" id="CHEBI:60015"/>
        <dbReference type="ChEBI" id="CHEBI:65111"/>
    </reaction>
</comment>
<dbReference type="FunFam" id="2.40.110.10:FF:000002">
    <property type="entry name" value="Acyl-CoA dehydrogenase fadE12"/>
    <property type="match status" value="1"/>
</dbReference>
<dbReference type="Gene3D" id="1.10.540.10">
    <property type="entry name" value="Acyl-CoA dehydrogenase/oxidase, N-terminal domain"/>
    <property type="match status" value="1"/>
</dbReference>
<dbReference type="GO" id="GO:0005886">
    <property type="term" value="C:plasma membrane"/>
    <property type="evidence" value="ECO:0007669"/>
    <property type="project" value="TreeGrafter"/>
</dbReference>
<dbReference type="SUPFAM" id="SSF47203">
    <property type="entry name" value="Acyl-CoA dehydrogenase C-terminal domain-like"/>
    <property type="match status" value="1"/>
</dbReference>
<dbReference type="InterPro" id="IPR009075">
    <property type="entry name" value="AcylCo_DH/oxidase_C"/>
</dbReference>
<evidence type="ECO:0000259" key="10">
    <source>
        <dbReference type="Pfam" id="PF02771"/>
    </source>
</evidence>
<comment type="similarity">
    <text evidence="2 7">Belongs to the acyl-CoA dehydrogenase family.</text>
</comment>
<keyword evidence="12" id="KW-1185">Reference proteome</keyword>
<dbReference type="PANTHER" id="PTHR43292">
    <property type="entry name" value="ACYL-COA DEHYDROGENASE"/>
    <property type="match status" value="1"/>
</dbReference>
<comment type="caution">
    <text evidence="11">The sequence shown here is derived from an EMBL/GenBank/DDBJ whole genome shotgun (WGS) entry which is preliminary data.</text>
</comment>
<reference evidence="11 12" key="1">
    <citation type="submission" date="2016-11" db="EMBL/GenBank/DDBJ databases">
        <title>Genome sequences of unsequenced Mycobacteria.</title>
        <authorList>
            <person name="Greninger A.L."/>
            <person name="Fang F."/>
            <person name="Jerome K.R."/>
        </authorList>
    </citation>
    <scope>NUCLEOTIDE SEQUENCE [LARGE SCALE GENOMIC DNA]</scope>
    <source>
        <strain evidence="11 12">M11</strain>
    </source>
</reference>
<feature type="domain" description="Acyl-CoA dehydrogenase/oxidase N-terminal" evidence="10">
    <location>
        <begin position="11"/>
        <end position="120"/>
    </location>
</feature>
<accession>A0A1Q4I2R0</accession>
<dbReference type="EMBL" id="MPNT01000001">
    <property type="protein sequence ID" value="OJZ76178.1"/>
    <property type="molecule type" value="Genomic_DNA"/>
</dbReference>
<keyword evidence="3 7" id="KW-0285">Flavoprotein</keyword>
<feature type="domain" description="Acyl-CoA dehydrogenase/oxidase C-terminal" evidence="8">
    <location>
        <begin position="259"/>
        <end position="379"/>
    </location>
</feature>
<dbReference type="STRING" id="53378.BRW65_01770"/>
<dbReference type="AlphaFoldDB" id="A0A1Q4I2R0"/>
<keyword evidence="4 7" id="KW-0274">FAD</keyword>
<evidence type="ECO:0000259" key="9">
    <source>
        <dbReference type="Pfam" id="PF02770"/>
    </source>
</evidence>
<gene>
    <name evidence="11" type="ORF">BRW65_01770</name>
</gene>
<evidence type="ECO:0000259" key="8">
    <source>
        <dbReference type="Pfam" id="PF00441"/>
    </source>
</evidence>
<dbReference type="Gene3D" id="1.20.140.10">
    <property type="entry name" value="Butyryl-CoA Dehydrogenase, subunit A, domain 3"/>
    <property type="match status" value="1"/>
</dbReference>
<keyword evidence="5 7" id="KW-0560">Oxidoreductase</keyword>
<name>A0A1Q4I2R0_9MYCO</name>
<dbReference type="GO" id="GO:0016627">
    <property type="term" value="F:oxidoreductase activity, acting on the CH-CH group of donors"/>
    <property type="evidence" value="ECO:0007669"/>
    <property type="project" value="InterPro"/>
</dbReference>
<evidence type="ECO:0000256" key="1">
    <source>
        <dbReference type="ARBA" id="ARBA00001974"/>
    </source>
</evidence>
<dbReference type="SUPFAM" id="SSF56645">
    <property type="entry name" value="Acyl-CoA dehydrogenase NM domain-like"/>
    <property type="match status" value="1"/>
</dbReference>
<evidence type="ECO:0000256" key="3">
    <source>
        <dbReference type="ARBA" id="ARBA00022630"/>
    </source>
</evidence>
<evidence type="ECO:0008006" key="13">
    <source>
        <dbReference type="Google" id="ProtNLM"/>
    </source>
</evidence>
<dbReference type="InterPro" id="IPR036250">
    <property type="entry name" value="AcylCo_DH-like_C"/>
</dbReference>
<dbReference type="PANTHER" id="PTHR43292:SF4">
    <property type="entry name" value="ACYL-COA DEHYDROGENASE FADE34"/>
    <property type="match status" value="1"/>
</dbReference>
<dbReference type="Gene3D" id="2.40.110.10">
    <property type="entry name" value="Butyryl-CoA Dehydrogenase, subunit A, domain 2"/>
    <property type="match status" value="1"/>
</dbReference>
<dbReference type="GO" id="GO:0050660">
    <property type="term" value="F:flavin adenine dinucleotide binding"/>
    <property type="evidence" value="ECO:0007669"/>
    <property type="project" value="InterPro"/>
</dbReference>
<dbReference type="Proteomes" id="UP000186438">
    <property type="component" value="Unassembled WGS sequence"/>
</dbReference>
<evidence type="ECO:0000256" key="6">
    <source>
        <dbReference type="ARBA" id="ARBA00052546"/>
    </source>
</evidence>
<dbReference type="Pfam" id="PF00441">
    <property type="entry name" value="Acyl-CoA_dh_1"/>
    <property type="match status" value="1"/>
</dbReference>
<dbReference type="InterPro" id="IPR037069">
    <property type="entry name" value="AcylCoA_DH/ox_N_sf"/>
</dbReference>
<evidence type="ECO:0000313" key="12">
    <source>
        <dbReference type="Proteomes" id="UP000186438"/>
    </source>
</evidence>